<dbReference type="InterPro" id="IPR002397">
    <property type="entry name" value="Cyt_P450_B"/>
</dbReference>
<keyword evidence="4" id="KW-0560">Oxidoreductase</keyword>
<dbReference type="PROSITE" id="PS00086">
    <property type="entry name" value="CYTOCHROME_P450"/>
    <property type="match status" value="1"/>
</dbReference>
<protein>
    <submittedName>
        <fullName evidence="5">Cytochrome P450</fullName>
    </submittedName>
</protein>
<evidence type="ECO:0000313" key="5">
    <source>
        <dbReference type="EMBL" id="UOR12578.1"/>
    </source>
</evidence>
<keyword evidence="4" id="KW-0479">Metal-binding</keyword>
<sequence>MSHENGTHETNVKLFTSEFNQNPYPNFSKLRQEDPIHQTLMPNGHYSWIITRYEDAVAVLKDSRFIKDYTYLLGEEEQEEAHANSSIFVRNMLFSDPPDHKRLRGLVQKAFTPKMIEGLRGRVEEITNELLDRVQEKGQMNLIDDFAFPLPIIVICEMLGVPSQDRDKFRTWSNTLVEASNNPENAEQIQTHMTEFVMYLKQLCAERRQNPKDDMISKLIQSEEEGDSLSEQELYGVISLLIIAGHETTVNLITNGVFALLENPGQKEQLKNDPNLIESALEEFLRYNGPVEFSTDRWASNTVELRGKTIAKGDHVIVALDSANRDPEQFEDPDVFDITRGKSKHLAFGKGIHFCLGAPLARLEAEVAVTTLLRRMPELRLNTDPEALEWRPGILMRGLIELPVQF</sequence>
<reference evidence="5" key="1">
    <citation type="submission" date="2022-04" db="EMBL/GenBank/DDBJ databases">
        <title>Halobacillus sp. isolated from saltern.</title>
        <authorList>
            <person name="Won M."/>
            <person name="Lee C.-M."/>
            <person name="Woen H.-Y."/>
            <person name="Kwon S.-W."/>
        </authorList>
    </citation>
    <scope>NUCLEOTIDE SEQUENCE</scope>
    <source>
        <strain evidence="5">SSHM10-5</strain>
    </source>
</reference>
<keyword evidence="2 4" id="KW-0349">Heme</keyword>
<dbReference type="PRINTS" id="PR00359">
    <property type="entry name" value="BP450"/>
</dbReference>
<evidence type="ECO:0000256" key="1">
    <source>
        <dbReference type="ARBA" id="ARBA00010617"/>
    </source>
</evidence>
<dbReference type="EMBL" id="CP095075">
    <property type="protein sequence ID" value="UOR12578.1"/>
    <property type="molecule type" value="Genomic_DNA"/>
</dbReference>
<proteinExistence type="inferred from homology"/>
<dbReference type="SUPFAM" id="SSF48264">
    <property type="entry name" value="Cytochrome P450"/>
    <property type="match status" value="1"/>
</dbReference>
<gene>
    <name evidence="5" type="ORF">MUO15_03390</name>
</gene>
<dbReference type="Pfam" id="PF00067">
    <property type="entry name" value="p450"/>
    <property type="match status" value="1"/>
</dbReference>
<dbReference type="Gene3D" id="1.10.630.10">
    <property type="entry name" value="Cytochrome P450"/>
    <property type="match status" value="1"/>
</dbReference>
<evidence type="ECO:0000256" key="2">
    <source>
        <dbReference type="ARBA" id="ARBA00022617"/>
    </source>
</evidence>
<dbReference type="CDD" id="cd11029">
    <property type="entry name" value="CYP107-like"/>
    <property type="match status" value="1"/>
</dbReference>
<keyword evidence="4" id="KW-0408">Iron</keyword>
<dbReference type="RefSeq" id="WP_245033419.1">
    <property type="nucleotide sequence ID" value="NZ_CP095075.1"/>
</dbReference>
<keyword evidence="6" id="KW-1185">Reference proteome</keyword>
<evidence type="ECO:0000313" key="6">
    <source>
        <dbReference type="Proteomes" id="UP000830326"/>
    </source>
</evidence>
<keyword evidence="3 4" id="KW-0503">Monooxygenase</keyword>
<evidence type="ECO:0000256" key="3">
    <source>
        <dbReference type="ARBA" id="ARBA00023033"/>
    </source>
</evidence>
<comment type="similarity">
    <text evidence="1 4">Belongs to the cytochrome P450 family.</text>
</comment>
<dbReference type="PANTHER" id="PTHR46696">
    <property type="entry name" value="P450, PUTATIVE (EUROFUNG)-RELATED"/>
    <property type="match status" value="1"/>
</dbReference>
<organism evidence="5 6">
    <name type="scientific">Halobacillus amylolyticus</name>
    <dbReference type="NCBI Taxonomy" id="2932259"/>
    <lineage>
        <taxon>Bacteria</taxon>
        <taxon>Bacillati</taxon>
        <taxon>Bacillota</taxon>
        <taxon>Bacilli</taxon>
        <taxon>Bacillales</taxon>
        <taxon>Bacillaceae</taxon>
        <taxon>Halobacillus</taxon>
    </lineage>
</organism>
<accession>A0ABY4HCH3</accession>
<evidence type="ECO:0000256" key="4">
    <source>
        <dbReference type="RuleBase" id="RU000461"/>
    </source>
</evidence>
<dbReference type="Proteomes" id="UP000830326">
    <property type="component" value="Chromosome"/>
</dbReference>
<name>A0ABY4HCH3_9BACI</name>
<dbReference type="InterPro" id="IPR017972">
    <property type="entry name" value="Cyt_P450_CS"/>
</dbReference>
<dbReference type="InterPro" id="IPR001128">
    <property type="entry name" value="Cyt_P450"/>
</dbReference>
<dbReference type="PANTHER" id="PTHR46696:SF1">
    <property type="entry name" value="CYTOCHROME P450 YJIB-RELATED"/>
    <property type="match status" value="1"/>
</dbReference>
<dbReference type="InterPro" id="IPR036396">
    <property type="entry name" value="Cyt_P450_sf"/>
</dbReference>